<dbReference type="Pfam" id="PF00106">
    <property type="entry name" value="adh_short"/>
    <property type="match status" value="1"/>
</dbReference>
<dbReference type="OMA" id="IRSTWEK"/>
<dbReference type="InterPro" id="IPR002347">
    <property type="entry name" value="SDR_fam"/>
</dbReference>
<proteinExistence type="predicted"/>
<organism evidence="2">
    <name type="scientific">Rosellinia necatrix</name>
    <name type="common">White root-rot fungus</name>
    <dbReference type="NCBI Taxonomy" id="77044"/>
    <lineage>
        <taxon>Eukaryota</taxon>
        <taxon>Fungi</taxon>
        <taxon>Dikarya</taxon>
        <taxon>Ascomycota</taxon>
        <taxon>Pezizomycotina</taxon>
        <taxon>Sordariomycetes</taxon>
        <taxon>Xylariomycetidae</taxon>
        <taxon>Xylariales</taxon>
        <taxon>Xylariaceae</taxon>
        <taxon>Rosellinia</taxon>
    </lineage>
</organism>
<protein>
    <submittedName>
        <fullName evidence="2">Putative short chain dehydrogenase</fullName>
    </submittedName>
</protein>
<gene>
    <name evidence="2" type="ORF">SAMD00023353_3000100</name>
</gene>
<dbReference type="InterPro" id="IPR036291">
    <property type="entry name" value="NAD(P)-bd_dom_sf"/>
</dbReference>
<evidence type="ECO:0000313" key="2">
    <source>
        <dbReference type="EMBL" id="GAP88220.1"/>
    </source>
</evidence>
<accession>A0A1W2TJ42</accession>
<dbReference type="PRINTS" id="PR00081">
    <property type="entry name" value="GDHRDH"/>
</dbReference>
<dbReference type="InterPro" id="IPR052184">
    <property type="entry name" value="SDR_enzymes"/>
</dbReference>
<dbReference type="Gene3D" id="3.40.50.720">
    <property type="entry name" value="NAD(P)-binding Rossmann-like Domain"/>
    <property type="match status" value="1"/>
</dbReference>
<dbReference type="SUPFAM" id="SSF51735">
    <property type="entry name" value="NAD(P)-binding Rossmann-fold domains"/>
    <property type="match status" value="1"/>
</dbReference>
<evidence type="ECO:0000313" key="3">
    <source>
        <dbReference type="Proteomes" id="UP000054516"/>
    </source>
</evidence>
<name>A0A1W2TJ42_ROSNE</name>
<dbReference type="PANTHER" id="PTHR45458:SF3">
    <property type="entry name" value="CHAIN DEHYDROGENASE (ATSC), PUTATIVE-RELATED"/>
    <property type="match status" value="1"/>
</dbReference>
<keyword evidence="1" id="KW-0521">NADP</keyword>
<keyword evidence="3" id="KW-1185">Reference proteome</keyword>
<dbReference type="GO" id="GO:0016616">
    <property type="term" value="F:oxidoreductase activity, acting on the CH-OH group of donors, NAD or NADP as acceptor"/>
    <property type="evidence" value="ECO:0007669"/>
    <property type="project" value="TreeGrafter"/>
</dbReference>
<dbReference type="AlphaFoldDB" id="A0A1W2TJ42"/>
<dbReference type="PANTHER" id="PTHR45458">
    <property type="entry name" value="SHORT-CHAIN DEHYDROGENASE/REDUCTASE SDR"/>
    <property type="match status" value="1"/>
</dbReference>
<reference evidence="2" key="1">
    <citation type="submission" date="2016-03" db="EMBL/GenBank/DDBJ databases">
        <title>Draft genome sequence of Rosellinia necatrix.</title>
        <authorList>
            <person name="Kanematsu S."/>
        </authorList>
    </citation>
    <scope>NUCLEOTIDE SEQUENCE [LARGE SCALE GENOMIC DNA]</scope>
    <source>
        <strain evidence="2">W97</strain>
    </source>
</reference>
<dbReference type="Proteomes" id="UP000054516">
    <property type="component" value="Unassembled WGS sequence"/>
</dbReference>
<dbReference type="InterPro" id="IPR020904">
    <property type="entry name" value="Sc_DH/Rdtase_CS"/>
</dbReference>
<dbReference type="OrthoDB" id="7289984at2759"/>
<dbReference type="EMBL" id="DF977475">
    <property type="protein sequence ID" value="GAP88220.1"/>
    <property type="molecule type" value="Genomic_DNA"/>
</dbReference>
<evidence type="ECO:0000256" key="1">
    <source>
        <dbReference type="ARBA" id="ARBA00022857"/>
    </source>
</evidence>
<dbReference type="PROSITE" id="PS00061">
    <property type="entry name" value="ADH_SHORT"/>
    <property type="match status" value="1"/>
</dbReference>
<sequence>MPSYVVTGVSKGLGFEFLRQLSADPNNLVVGIVRGKAATEKKVAEEIGSRPNIHIVYADLTKYETIKAAAEETAKITGGSLDYLIANGAYNSLFDAYYPVSVIGEKPKELEDVALELFRTNALGQLHLFNAFTPLLLKGNVKKAIALSSAQSDLDFINDVGVEVSALYSMSKAALNVVVAKFSAQYKKEGVLFLGICPGSVDVGHYKDATPEQIQGLGGFFGALAQYAPDFKGPVSPEVAVKSIVQVWENATAEKDGGKFVSHKGNKQWL</sequence>